<feature type="signal peptide" evidence="7">
    <location>
        <begin position="1"/>
        <end position="18"/>
    </location>
</feature>
<feature type="domain" description="Ig-like" evidence="8">
    <location>
        <begin position="120"/>
        <end position="199"/>
    </location>
</feature>
<evidence type="ECO:0000256" key="4">
    <source>
        <dbReference type="ARBA" id="ARBA00023180"/>
    </source>
</evidence>
<protein>
    <recommendedName>
        <fullName evidence="8">Ig-like domain-containing protein</fullName>
    </recommendedName>
</protein>
<dbReference type="PROSITE" id="PS51257">
    <property type="entry name" value="PROKAR_LIPOPROTEIN"/>
    <property type="match status" value="1"/>
</dbReference>
<dbReference type="PANTHER" id="PTHR12080">
    <property type="entry name" value="SIGNALING LYMPHOCYTIC ACTIVATION MOLECULE"/>
    <property type="match status" value="1"/>
</dbReference>
<evidence type="ECO:0000313" key="9">
    <source>
        <dbReference type="Ensembl" id="ENSAOCP00000031967.2"/>
    </source>
</evidence>
<dbReference type="Ensembl" id="ENSAOCT00000028439.2">
    <property type="protein sequence ID" value="ENSAOCP00000031967.2"/>
    <property type="gene ID" value="ENSAOCG00000023961.2"/>
</dbReference>
<evidence type="ECO:0000256" key="1">
    <source>
        <dbReference type="ARBA" id="ARBA00004370"/>
    </source>
</evidence>
<dbReference type="GeneTree" id="ENSGT01030000234540"/>
<feature type="compositionally biased region" description="Basic and acidic residues" evidence="5">
    <location>
        <begin position="306"/>
        <end position="323"/>
    </location>
</feature>
<evidence type="ECO:0000259" key="8">
    <source>
        <dbReference type="PROSITE" id="PS50835"/>
    </source>
</evidence>
<dbReference type="STRING" id="80972.ENSAOCP00000031967"/>
<evidence type="ECO:0000256" key="5">
    <source>
        <dbReference type="SAM" id="MobiDB-lite"/>
    </source>
</evidence>
<keyword evidence="2 7" id="KW-0732">Signal</keyword>
<dbReference type="Proteomes" id="UP001501940">
    <property type="component" value="Chromosome 11"/>
</dbReference>
<feature type="compositionally biased region" description="Basic and acidic residues" evidence="5">
    <location>
        <begin position="416"/>
        <end position="430"/>
    </location>
</feature>
<feature type="compositionally biased region" description="Basic and acidic residues" evidence="5">
    <location>
        <begin position="366"/>
        <end position="375"/>
    </location>
</feature>
<reference evidence="9" key="3">
    <citation type="submission" date="2025-09" db="UniProtKB">
        <authorList>
            <consortium name="Ensembl"/>
        </authorList>
    </citation>
    <scope>IDENTIFICATION</scope>
</reference>
<reference evidence="9 10" key="1">
    <citation type="submission" date="2022-01" db="EMBL/GenBank/DDBJ databases">
        <title>A chromosome-scale genome assembly of the false clownfish, Amphiprion ocellaris.</title>
        <authorList>
            <person name="Ryu T."/>
        </authorList>
    </citation>
    <scope>NUCLEOTIDE SEQUENCE [LARGE SCALE GENOMIC DNA]</scope>
</reference>
<dbReference type="OMA" id="THTREDD"/>
<feature type="chain" id="PRO_5043613233" description="Ig-like domain-containing protein" evidence="7">
    <location>
        <begin position="19"/>
        <end position="710"/>
    </location>
</feature>
<feature type="compositionally biased region" description="Polar residues" evidence="5">
    <location>
        <begin position="661"/>
        <end position="679"/>
    </location>
</feature>
<evidence type="ECO:0000256" key="6">
    <source>
        <dbReference type="SAM" id="Phobius"/>
    </source>
</evidence>
<evidence type="ECO:0000256" key="7">
    <source>
        <dbReference type="SAM" id="SignalP"/>
    </source>
</evidence>
<dbReference type="AlphaFoldDB" id="A0A3Q1CVI0"/>
<dbReference type="InterPro" id="IPR015631">
    <property type="entry name" value="CD2/SLAM_rcpt"/>
</dbReference>
<dbReference type="RefSeq" id="XP_035799467.2">
    <property type="nucleotide sequence ID" value="XM_035943574.2"/>
</dbReference>
<comment type="subcellular location">
    <subcellularLocation>
        <location evidence="1">Membrane</location>
    </subcellularLocation>
</comment>
<dbReference type="InterPro" id="IPR013783">
    <property type="entry name" value="Ig-like_fold"/>
</dbReference>
<evidence type="ECO:0000313" key="10">
    <source>
        <dbReference type="Proteomes" id="UP001501940"/>
    </source>
</evidence>
<accession>A0A3Q1CVI0</accession>
<dbReference type="SMART" id="SM00409">
    <property type="entry name" value="IG"/>
    <property type="match status" value="2"/>
</dbReference>
<dbReference type="GO" id="GO:0016020">
    <property type="term" value="C:membrane"/>
    <property type="evidence" value="ECO:0007669"/>
    <property type="project" value="UniProtKB-SubCell"/>
</dbReference>
<keyword evidence="6" id="KW-0812">Transmembrane</keyword>
<dbReference type="PANTHER" id="PTHR12080:SF55">
    <property type="entry name" value="LYMPHOCYTE FUNCTION-ASSOCIATED ANTIGEN 3"/>
    <property type="match status" value="1"/>
</dbReference>
<feature type="compositionally biased region" description="Polar residues" evidence="5">
    <location>
        <begin position="497"/>
        <end position="507"/>
    </location>
</feature>
<organism evidence="9 10">
    <name type="scientific">Amphiprion ocellaris</name>
    <name type="common">Clown anemonefish</name>
    <dbReference type="NCBI Taxonomy" id="80972"/>
    <lineage>
        <taxon>Eukaryota</taxon>
        <taxon>Metazoa</taxon>
        <taxon>Chordata</taxon>
        <taxon>Craniata</taxon>
        <taxon>Vertebrata</taxon>
        <taxon>Euteleostomi</taxon>
        <taxon>Actinopterygii</taxon>
        <taxon>Neopterygii</taxon>
        <taxon>Teleostei</taxon>
        <taxon>Neoteleostei</taxon>
        <taxon>Acanthomorphata</taxon>
        <taxon>Ovalentaria</taxon>
        <taxon>Pomacentridae</taxon>
        <taxon>Amphiprion</taxon>
    </lineage>
</organism>
<sequence length="710" mass="77627">MIRPFYLVFCIFTSCLVAEQAPKYALLGQTVSLDPFGITVSPDDILWKHKGDKVVEFNGNEQHVYGTFDNRITLDWLSAELSISDLRYEDSGVYVLEAYTKKELKRASFTLEVIDRVAKPTISCEMNNGNSSIKSGNQATLKCSAEARLSPSLTKFEWSSQGTLQLGEKLIIPLGDEHDDKVYDCTVSNPLTKESTTFTAKDCYPEGGSAGLTAGISVAIIALVLIILGVVLCKLKQKACFAKERGHDVEKPPGKMKGSGNEAAQDDDERRGLIHRVSTLASKQPLRFLTQREINPQNDDTEDSDQEYRQESVKKRVEKFERKSGKKKAAGLEKKQIRAASPRPVDSAENNKGDTLAHSSTELPEEERGPLDSKKSNYVSGDESENKRSDLQPATASEQPVLENKQIPAHPLDSAENNKEDPDVHSAKELPEEERDPSDSEKSNDVLGDESENRKSNLQRPTASEQTEAEEEANEEAKSPSANGVPPHAAQLHLPETENSQNQSPQDGSGEHEDQTVSDQQDQDNTEKNEGNSSEPEEGKKSEDLNQKSLEESKQIPAHPQDSAESDKGDPDVESPKESTENKDCDPSDSEKPNVVSEDKSENAESDLQPPAASKQPVKQEEDGGDDTSLPVGRPVSPLTQDSLNIAPQDGAGKQEKDASSDQVTGGTTDLSQDGSDLLNSKEENESNNHSDVKENSTVSEEKGPEATDE</sequence>
<dbReference type="CTD" id="965"/>
<dbReference type="GeneID" id="111588958"/>
<keyword evidence="6" id="KW-1133">Transmembrane helix</keyword>
<name>A0A3Q1CVI0_AMPOC</name>
<proteinExistence type="predicted"/>
<feature type="compositionally biased region" description="Basic and acidic residues" evidence="5">
    <location>
        <begin position="537"/>
        <end position="554"/>
    </location>
</feature>
<evidence type="ECO:0000256" key="2">
    <source>
        <dbReference type="ARBA" id="ARBA00022729"/>
    </source>
</evidence>
<evidence type="ECO:0000256" key="3">
    <source>
        <dbReference type="ARBA" id="ARBA00023136"/>
    </source>
</evidence>
<dbReference type="InterPro" id="IPR036179">
    <property type="entry name" value="Ig-like_dom_sf"/>
</dbReference>
<dbReference type="InterPro" id="IPR007110">
    <property type="entry name" value="Ig-like_dom"/>
</dbReference>
<feature type="compositionally biased region" description="Basic and acidic residues" evidence="5">
    <location>
        <begin position="565"/>
        <end position="603"/>
    </location>
</feature>
<reference evidence="9" key="2">
    <citation type="submission" date="2025-08" db="UniProtKB">
        <authorList>
            <consortium name="Ensembl"/>
        </authorList>
    </citation>
    <scope>IDENTIFICATION</scope>
</reference>
<dbReference type="SUPFAM" id="SSF48726">
    <property type="entry name" value="Immunoglobulin"/>
    <property type="match status" value="2"/>
</dbReference>
<keyword evidence="4" id="KW-0325">Glycoprotein</keyword>
<dbReference type="InterPro" id="IPR003599">
    <property type="entry name" value="Ig_sub"/>
</dbReference>
<feature type="compositionally biased region" description="Basic and acidic residues" evidence="5">
    <location>
        <begin position="680"/>
        <end position="710"/>
    </location>
</feature>
<keyword evidence="10" id="KW-1185">Reference proteome</keyword>
<keyword evidence="3 6" id="KW-0472">Membrane</keyword>
<feature type="region of interest" description="Disordered" evidence="5">
    <location>
        <begin position="245"/>
        <end position="270"/>
    </location>
</feature>
<feature type="transmembrane region" description="Helical" evidence="6">
    <location>
        <begin position="210"/>
        <end position="233"/>
    </location>
</feature>
<dbReference type="PROSITE" id="PS50835">
    <property type="entry name" value="IG_LIKE"/>
    <property type="match status" value="1"/>
</dbReference>
<feature type="region of interest" description="Disordered" evidence="5">
    <location>
        <begin position="287"/>
        <end position="710"/>
    </location>
</feature>
<dbReference type="Gene3D" id="2.60.40.10">
    <property type="entry name" value="Immunoglobulins"/>
    <property type="match status" value="2"/>
</dbReference>